<sequence length="63" mass="7516">QIRKVWIHLRDRFFEADDNFVSEIFQFVDEISGTSFFGFPKASTVFNSLMESRHGFRQQTLVR</sequence>
<dbReference type="WBParaSite" id="nRc.2.0.1.t21163-RA">
    <property type="protein sequence ID" value="nRc.2.0.1.t21163-RA"/>
    <property type="gene ID" value="nRc.2.0.1.g21163"/>
</dbReference>
<dbReference type="Proteomes" id="UP000887565">
    <property type="component" value="Unplaced"/>
</dbReference>
<evidence type="ECO:0000313" key="2">
    <source>
        <dbReference type="WBParaSite" id="nRc.2.0.1.t21163-RA"/>
    </source>
</evidence>
<organism evidence="1 2">
    <name type="scientific">Romanomermis culicivorax</name>
    <name type="common">Nematode worm</name>
    <dbReference type="NCBI Taxonomy" id="13658"/>
    <lineage>
        <taxon>Eukaryota</taxon>
        <taxon>Metazoa</taxon>
        <taxon>Ecdysozoa</taxon>
        <taxon>Nematoda</taxon>
        <taxon>Enoplea</taxon>
        <taxon>Dorylaimia</taxon>
        <taxon>Mermithida</taxon>
        <taxon>Mermithoidea</taxon>
        <taxon>Mermithidae</taxon>
        <taxon>Romanomermis</taxon>
    </lineage>
</organism>
<name>A0A915J603_ROMCU</name>
<reference evidence="2" key="1">
    <citation type="submission" date="2022-11" db="UniProtKB">
        <authorList>
            <consortium name="WormBaseParasite"/>
        </authorList>
    </citation>
    <scope>IDENTIFICATION</scope>
</reference>
<proteinExistence type="predicted"/>
<evidence type="ECO:0000313" key="1">
    <source>
        <dbReference type="Proteomes" id="UP000887565"/>
    </source>
</evidence>
<keyword evidence="1" id="KW-1185">Reference proteome</keyword>
<protein>
    <submittedName>
        <fullName evidence="2">Uncharacterized protein</fullName>
    </submittedName>
</protein>
<dbReference type="AlphaFoldDB" id="A0A915J603"/>
<accession>A0A915J603</accession>